<dbReference type="PANTHER" id="PTHR40278:SF2">
    <property type="entry name" value="TYPE IV PILUS INNER MEMBRANE COMPONENT PILN"/>
    <property type="match status" value="1"/>
</dbReference>
<gene>
    <name evidence="2" type="ORF">C4K68_20870</name>
</gene>
<dbReference type="InterPro" id="IPR007813">
    <property type="entry name" value="PilN"/>
</dbReference>
<evidence type="ECO:0000256" key="1">
    <source>
        <dbReference type="SAM" id="Phobius"/>
    </source>
</evidence>
<sequence length="198" mass="22681">MGELNMRINLLPWRQEREELRKKYFNQAMLGGLIVAALCLAGYWQWRNMQIDIQQGRNQYLKAQIARLDKQAGELRSIQDRQQLLLDRIDVINGLQAERPVMVNLLADVVRDVPEKVFLTAMKRSNDQVAIQGKAQNNLQVSSFLRTLDQGERFHLPNLSRVAKADSPVGWMDFDLKVDLQKPKAAEPTEGVSNGKKQ</sequence>
<comment type="caution">
    <text evidence="2">The sequence shown here is derived from an EMBL/GenBank/DDBJ whole genome shotgun (WGS) entry which is preliminary data.</text>
</comment>
<keyword evidence="1" id="KW-0812">Transmembrane</keyword>
<name>A0A2S5KL06_9PROT</name>
<proteinExistence type="predicted"/>
<protein>
    <submittedName>
        <fullName evidence="2">Pilus assembly protein PilN</fullName>
    </submittedName>
</protein>
<dbReference type="PANTHER" id="PTHR40278">
    <property type="entry name" value="DNA UTILIZATION PROTEIN HOFN"/>
    <property type="match status" value="1"/>
</dbReference>
<dbReference type="InterPro" id="IPR052534">
    <property type="entry name" value="Extracell_DNA_Util/SecSys_Comp"/>
</dbReference>
<organism evidence="2 3">
    <name type="scientific">Proteobacteria bacterium 228</name>
    <dbReference type="NCBI Taxonomy" id="2083153"/>
    <lineage>
        <taxon>Bacteria</taxon>
        <taxon>Pseudomonadati</taxon>
        <taxon>Pseudomonadota</taxon>
    </lineage>
</organism>
<dbReference type="Pfam" id="PF05137">
    <property type="entry name" value="PilN"/>
    <property type="match status" value="1"/>
</dbReference>
<dbReference type="OrthoDB" id="5296173at2"/>
<dbReference type="AlphaFoldDB" id="A0A2S5KL06"/>
<keyword evidence="1" id="KW-1133">Transmembrane helix</keyword>
<dbReference type="EMBL" id="PRLP01000096">
    <property type="protein sequence ID" value="PPC75420.1"/>
    <property type="molecule type" value="Genomic_DNA"/>
</dbReference>
<dbReference type="GO" id="GO:0043683">
    <property type="term" value="P:type IV pilus assembly"/>
    <property type="evidence" value="ECO:0007669"/>
    <property type="project" value="TreeGrafter"/>
</dbReference>
<keyword evidence="1" id="KW-0472">Membrane</keyword>
<evidence type="ECO:0000313" key="2">
    <source>
        <dbReference type="EMBL" id="PPC75420.1"/>
    </source>
</evidence>
<dbReference type="GO" id="GO:0043107">
    <property type="term" value="P:type IV pilus-dependent motility"/>
    <property type="evidence" value="ECO:0007669"/>
    <property type="project" value="TreeGrafter"/>
</dbReference>
<reference evidence="2 3" key="1">
    <citation type="submission" date="2018-02" db="EMBL/GenBank/DDBJ databases">
        <title>novel marine gammaproteobacteria from coastal saline agro ecosystem.</title>
        <authorList>
            <person name="Krishnan R."/>
            <person name="Ramesh Kumar N."/>
        </authorList>
    </citation>
    <scope>NUCLEOTIDE SEQUENCE [LARGE SCALE GENOMIC DNA]</scope>
    <source>
        <strain evidence="2 3">228</strain>
    </source>
</reference>
<evidence type="ECO:0000313" key="3">
    <source>
        <dbReference type="Proteomes" id="UP000238196"/>
    </source>
</evidence>
<feature type="transmembrane region" description="Helical" evidence="1">
    <location>
        <begin position="24"/>
        <end position="46"/>
    </location>
</feature>
<dbReference type="Proteomes" id="UP000238196">
    <property type="component" value="Unassembled WGS sequence"/>
</dbReference>
<accession>A0A2S5KL06</accession>